<evidence type="ECO:0000313" key="2">
    <source>
        <dbReference type="Proteomes" id="UP000055024"/>
    </source>
</evidence>
<gene>
    <name evidence="1" type="ORF">T11_10081</name>
</gene>
<organism evidence="1 2">
    <name type="scientific">Trichinella zimbabwensis</name>
    <dbReference type="NCBI Taxonomy" id="268475"/>
    <lineage>
        <taxon>Eukaryota</taxon>
        <taxon>Metazoa</taxon>
        <taxon>Ecdysozoa</taxon>
        <taxon>Nematoda</taxon>
        <taxon>Enoplea</taxon>
        <taxon>Dorylaimia</taxon>
        <taxon>Trichinellida</taxon>
        <taxon>Trichinellidae</taxon>
        <taxon>Trichinella</taxon>
    </lineage>
</organism>
<dbReference type="AlphaFoldDB" id="A0A0V1GV87"/>
<name>A0A0V1GV87_9BILA</name>
<dbReference type="Proteomes" id="UP000055024">
    <property type="component" value="Unassembled WGS sequence"/>
</dbReference>
<dbReference type="EMBL" id="JYDP01000243">
    <property type="protein sequence ID" value="KRZ02105.1"/>
    <property type="molecule type" value="Genomic_DNA"/>
</dbReference>
<keyword evidence="2" id="KW-1185">Reference proteome</keyword>
<comment type="caution">
    <text evidence="1">The sequence shown here is derived from an EMBL/GenBank/DDBJ whole genome shotgun (WGS) entry which is preliminary data.</text>
</comment>
<evidence type="ECO:0000313" key="1">
    <source>
        <dbReference type="EMBL" id="KRZ02105.1"/>
    </source>
</evidence>
<protein>
    <submittedName>
        <fullName evidence="1">Uncharacterized protein</fullName>
    </submittedName>
</protein>
<accession>A0A0V1GV87</accession>
<proteinExistence type="predicted"/>
<reference evidence="1 2" key="1">
    <citation type="submission" date="2015-01" db="EMBL/GenBank/DDBJ databases">
        <title>Evolution of Trichinella species and genotypes.</title>
        <authorList>
            <person name="Korhonen P.K."/>
            <person name="Edoardo P."/>
            <person name="Giuseppe L.R."/>
            <person name="Gasser R.B."/>
        </authorList>
    </citation>
    <scope>NUCLEOTIDE SEQUENCE [LARGE SCALE GENOMIC DNA]</scope>
    <source>
        <strain evidence="1">ISS1029</strain>
    </source>
</reference>
<sequence length="67" mass="7501">MILKASNSISGSTLHVSWKILLGYNEECVIQSTDCDNDFPAVIKMFNNHELSRDEVEQLVSVDDTSL</sequence>